<sequence>MGVVINLVPQLIVTTEISIHNFMVVQFIAVVVATTLTSLVSVKTELELGFIALVFNLKKKVKLSK</sequence>
<dbReference type="EMBL" id="CP032544">
    <property type="protein sequence ID" value="AZJ32350.1"/>
    <property type="molecule type" value="Genomic_DNA"/>
</dbReference>
<gene>
    <name evidence="2" type="ORF">D6200_07175</name>
</gene>
<dbReference type="Proteomes" id="UP000269693">
    <property type="component" value="Chromosome"/>
</dbReference>
<evidence type="ECO:0000256" key="1">
    <source>
        <dbReference type="SAM" id="Phobius"/>
    </source>
</evidence>
<reference evidence="2 3" key="1">
    <citation type="submission" date="2018-09" db="EMBL/GenBank/DDBJ databases">
        <title>Insights into the microbiota of Asian seabass (Lates calcarifer) with tenacibaculosis symptoms and description of sp. nov. Tenacibaculum singaporense.</title>
        <authorList>
            <person name="Miyake S."/>
            <person name="Soh M."/>
            <person name="Azman M.N."/>
            <person name="Ngoh S.Y."/>
            <person name="Orban L."/>
            <person name="Seedorf H."/>
        </authorList>
    </citation>
    <scope>NUCLEOTIDE SEQUENCE [LARGE SCALE GENOMIC DNA]</scope>
    <source>
        <strain evidence="2 3">DSM 13764</strain>
    </source>
</reference>
<name>A0ABM7CF17_9FLAO</name>
<accession>A0ABM7CF17</accession>
<protein>
    <submittedName>
        <fullName evidence="2">Uncharacterized protein</fullName>
    </submittedName>
</protein>
<evidence type="ECO:0000313" key="3">
    <source>
        <dbReference type="Proteomes" id="UP000269693"/>
    </source>
</evidence>
<keyword evidence="3" id="KW-1185">Reference proteome</keyword>
<feature type="transmembrane region" description="Helical" evidence="1">
    <location>
        <begin position="27"/>
        <end position="55"/>
    </location>
</feature>
<evidence type="ECO:0000313" key="2">
    <source>
        <dbReference type="EMBL" id="AZJ32350.1"/>
    </source>
</evidence>
<organism evidence="2 3">
    <name type="scientific">Tenacibaculum mesophilum</name>
    <dbReference type="NCBI Taxonomy" id="104268"/>
    <lineage>
        <taxon>Bacteria</taxon>
        <taxon>Pseudomonadati</taxon>
        <taxon>Bacteroidota</taxon>
        <taxon>Flavobacteriia</taxon>
        <taxon>Flavobacteriales</taxon>
        <taxon>Flavobacteriaceae</taxon>
        <taxon>Tenacibaculum</taxon>
    </lineage>
</organism>
<proteinExistence type="predicted"/>
<keyword evidence="1" id="KW-1133">Transmembrane helix</keyword>
<keyword evidence="1" id="KW-0472">Membrane</keyword>
<keyword evidence="1" id="KW-0812">Transmembrane</keyword>